<dbReference type="Pfam" id="PF00512">
    <property type="entry name" value="HisKA"/>
    <property type="match status" value="1"/>
</dbReference>
<dbReference type="InterPro" id="IPR011110">
    <property type="entry name" value="Reg_prop"/>
</dbReference>
<dbReference type="InterPro" id="IPR036097">
    <property type="entry name" value="HisK_dim/P_sf"/>
</dbReference>
<dbReference type="SMART" id="SM00388">
    <property type="entry name" value="HisKA"/>
    <property type="match status" value="1"/>
</dbReference>
<accession>A0ABX1WU21</accession>
<dbReference type="EMBL" id="RZNH01000008">
    <property type="protein sequence ID" value="NOU59567.1"/>
    <property type="molecule type" value="Genomic_DNA"/>
</dbReference>
<dbReference type="Pfam" id="PF07495">
    <property type="entry name" value="Y_Y_Y"/>
    <property type="match status" value="1"/>
</dbReference>
<dbReference type="PANTHER" id="PTHR43547:SF2">
    <property type="entry name" value="HYBRID SIGNAL TRANSDUCTION HISTIDINE KINASE C"/>
    <property type="match status" value="1"/>
</dbReference>
<dbReference type="Pfam" id="PF13185">
    <property type="entry name" value="GAF_2"/>
    <property type="match status" value="1"/>
</dbReference>
<feature type="chain" id="PRO_5047544362" description="histidine kinase" evidence="6">
    <location>
        <begin position="24"/>
        <end position="1265"/>
    </location>
</feature>
<dbReference type="Pfam" id="PF02518">
    <property type="entry name" value="HATPase_c"/>
    <property type="match status" value="1"/>
</dbReference>
<dbReference type="Gene3D" id="2.60.40.10">
    <property type="entry name" value="Immunoglobulins"/>
    <property type="match status" value="1"/>
</dbReference>
<keyword evidence="3" id="KW-0597">Phosphoprotein</keyword>
<dbReference type="Gene3D" id="1.10.287.130">
    <property type="match status" value="1"/>
</dbReference>
<evidence type="ECO:0000256" key="3">
    <source>
        <dbReference type="ARBA" id="ARBA00022553"/>
    </source>
</evidence>
<dbReference type="CDD" id="cd00075">
    <property type="entry name" value="HATPase"/>
    <property type="match status" value="1"/>
</dbReference>
<dbReference type="CDD" id="cd00082">
    <property type="entry name" value="HisKA"/>
    <property type="match status" value="1"/>
</dbReference>
<name>A0ABX1WU21_9BACT</name>
<dbReference type="EC" id="2.7.13.3" evidence="2"/>
<keyword evidence="5" id="KW-0812">Transmembrane</keyword>
<dbReference type="PRINTS" id="PR00344">
    <property type="entry name" value="BCTRLSENSOR"/>
</dbReference>
<feature type="transmembrane region" description="Helical" evidence="5">
    <location>
        <begin position="764"/>
        <end position="782"/>
    </location>
</feature>
<evidence type="ECO:0000256" key="2">
    <source>
        <dbReference type="ARBA" id="ARBA00012438"/>
    </source>
</evidence>
<evidence type="ECO:0000259" key="7">
    <source>
        <dbReference type="PROSITE" id="PS50109"/>
    </source>
</evidence>
<evidence type="ECO:0000256" key="6">
    <source>
        <dbReference type="SAM" id="SignalP"/>
    </source>
</evidence>
<dbReference type="RefSeq" id="WP_171594843.1">
    <property type="nucleotide sequence ID" value="NZ_RZNH01000008.1"/>
</dbReference>
<evidence type="ECO:0000313" key="8">
    <source>
        <dbReference type="EMBL" id="NOU59567.1"/>
    </source>
</evidence>
<keyword evidence="5" id="KW-0472">Membrane</keyword>
<dbReference type="InterPro" id="IPR004358">
    <property type="entry name" value="Sig_transdc_His_kin-like_C"/>
</dbReference>
<dbReference type="SUPFAM" id="SSF47384">
    <property type="entry name" value="Homodimeric domain of signal transducing histidine kinase"/>
    <property type="match status" value="1"/>
</dbReference>
<protein>
    <recommendedName>
        <fullName evidence="2">histidine kinase</fullName>
        <ecNumber evidence="2">2.7.13.3</ecNumber>
    </recommendedName>
</protein>
<evidence type="ECO:0000256" key="1">
    <source>
        <dbReference type="ARBA" id="ARBA00000085"/>
    </source>
</evidence>
<evidence type="ECO:0000256" key="5">
    <source>
        <dbReference type="SAM" id="Phobius"/>
    </source>
</evidence>
<keyword evidence="4" id="KW-0175">Coiled coil</keyword>
<gene>
    <name evidence="8" type="ORF">ELS83_07030</name>
</gene>
<dbReference type="InterPro" id="IPR003661">
    <property type="entry name" value="HisK_dim/P_dom"/>
</dbReference>
<feature type="domain" description="Histidine kinase" evidence="7">
    <location>
        <begin position="1048"/>
        <end position="1265"/>
    </location>
</feature>
<feature type="coiled-coil region" evidence="4">
    <location>
        <begin position="1000"/>
        <end position="1041"/>
    </location>
</feature>
<dbReference type="InterPro" id="IPR029016">
    <property type="entry name" value="GAF-like_dom_sf"/>
</dbReference>
<dbReference type="Gene3D" id="3.30.565.10">
    <property type="entry name" value="Histidine kinase-like ATPase, C-terminal domain"/>
    <property type="match status" value="1"/>
</dbReference>
<evidence type="ECO:0000313" key="9">
    <source>
        <dbReference type="Proteomes" id="UP000732105"/>
    </source>
</evidence>
<evidence type="ECO:0000256" key="4">
    <source>
        <dbReference type="SAM" id="Coils"/>
    </source>
</evidence>
<dbReference type="SMART" id="SM00065">
    <property type="entry name" value="GAF"/>
    <property type="match status" value="1"/>
</dbReference>
<dbReference type="InterPro" id="IPR003594">
    <property type="entry name" value="HATPase_dom"/>
</dbReference>
<dbReference type="InterPro" id="IPR003018">
    <property type="entry name" value="GAF"/>
</dbReference>
<dbReference type="SUPFAM" id="SSF55874">
    <property type="entry name" value="ATPase domain of HSP90 chaperone/DNA topoisomerase II/histidine kinase"/>
    <property type="match status" value="1"/>
</dbReference>
<dbReference type="Gene3D" id="3.30.450.40">
    <property type="match status" value="1"/>
</dbReference>
<dbReference type="SUPFAM" id="SSF55781">
    <property type="entry name" value="GAF domain-like"/>
    <property type="match status" value="1"/>
</dbReference>
<dbReference type="Pfam" id="PF07494">
    <property type="entry name" value="Reg_prop"/>
    <property type="match status" value="3"/>
</dbReference>
<dbReference type="SMART" id="SM00387">
    <property type="entry name" value="HATPase_c"/>
    <property type="match status" value="1"/>
</dbReference>
<organism evidence="8 9">
    <name type="scientific">Marinifilum caeruleilacunae</name>
    <dbReference type="NCBI Taxonomy" id="2499076"/>
    <lineage>
        <taxon>Bacteria</taxon>
        <taxon>Pseudomonadati</taxon>
        <taxon>Bacteroidota</taxon>
        <taxon>Bacteroidia</taxon>
        <taxon>Marinilabiliales</taxon>
        <taxon>Marinifilaceae</taxon>
    </lineage>
</organism>
<dbReference type="PANTHER" id="PTHR43547">
    <property type="entry name" value="TWO-COMPONENT HISTIDINE KINASE"/>
    <property type="match status" value="1"/>
</dbReference>
<dbReference type="InterPro" id="IPR036890">
    <property type="entry name" value="HATPase_C_sf"/>
</dbReference>
<proteinExistence type="predicted"/>
<dbReference type="Gene3D" id="2.130.10.10">
    <property type="entry name" value="YVTN repeat-like/Quinoprotein amine dehydrogenase"/>
    <property type="match status" value="3"/>
</dbReference>
<comment type="catalytic activity">
    <reaction evidence="1">
        <text>ATP + protein L-histidine = ADP + protein N-phospho-L-histidine.</text>
        <dbReference type="EC" id="2.7.13.3"/>
    </reaction>
</comment>
<reference evidence="8 9" key="1">
    <citation type="submission" date="2018-12" db="EMBL/GenBank/DDBJ databases">
        <title>Marinifilum JC070 sp. nov., a marine bacterium isolated from Yongle Blue Hole in the South China Sea.</title>
        <authorList>
            <person name="Fu T."/>
        </authorList>
    </citation>
    <scope>NUCLEOTIDE SEQUENCE [LARGE SCALE GENOMIC DNA]</scope>
    <source>
        <strain evidence="8 9">JC070</strain>
    </source>
</reference>
<keyword evidence="9" id="KW-1185">Reference proteome</keyword>
<dbReference type="InterPro" id="IPR005467">
    <property type="entry name" value="His_kinase_dom"/>
</dbReference>
<feature type="signal peptide" evidence="6">
    <location>
        <begin position="1"/>
        <end position="23"/>
    </location>
</feature>
<dbReference type="Proteomes" id="UP000732105">
    <property type="component" value="Unassembled WGS sequence"/>
</dbReference>
<keyword evidence="5" id="KW-1133">Transmembrane helix</keyword>
<feature type="coiled-coil region" evidence="4">
    <location>
        <begin position="786"/>
        <end position="838"/>
    </location>
</feature>
<dbReference type="InterPro" id="IPR013783">
    <property type="entry name" value="Ig-like_fold"/>
</dbReference>
<comment type="caution">
    <text evidence="8">The sequence shown here is derived from an EMBL/GenBank/DDBJ whole genome shotgun (WGS) entry which is preliminary data.</text>
</comment>
<dbReference type="PROSITE" id="PS50109">
    <property type="entry name" value="HIS_KIN"/>
    <property type="match status" value="1"/>
</dbReference>
<dbReference type="SUPFAM" id="SSF63829">
    <property type="entry name" value="Calcium-dependent phosphotriesterase"/>
    <property type="match status" value="3"/>
</dbReference>
<dbReference type="InterPro" id="IPR011123">
    <property type="entry name" value="Y_Y_Y"/>
</dbReference>
<dbReference type="InterPro" id="IPR015943">
    <property type="entry name" value="WD40/YVTN_repeat-like_dom_sf"/>
</dbReference>
<keyword evidence="6" id="KW-0732">Signal</keyword>
<sequence>MRYFVVFLMVLCLILLPNHHSKAQQYSFQNYSLEEGLPQSEVFSLIQDKKGNLWLGTNGGGISRFNGKEFISYDRRHGLADNNIRALHQDSKENLWIGTSVGISSFNGVSFKNYDDTDNVPNAVYFNILEDKKGRIWAMGVDQANRQILYREKGQFKDFIEEHKDVLNRTQVRNILMDNLGTIYIATLDGLFEYKDDSLYRSPLNDLPEFQGQIIFPALVDDQNQMWFSNFIMNYGLVFYKMQDGQPVKIDLPVDTPPQNFGSMALDSDKRLWISIFGTGIYLIDDKHAKIIDANKGLINPFINNILEDREGNIWMTTSGNGLIKYGNNKFLSLDFSNDVGGNIVRAIMQDSKNNYWFSISGKGIVQYKKNERKAYTPQDHPGLLNIRDFYELPNGNILMAGFNGLIEFNGYTFRDVTLRYGLPQGTGVIDILEKDGELWMTTQGFGVIHYDKNNQRTQISTQSHGLKTNLITNVYVDSKNRAWFSHFQGLSMFEKDSVINFDETNGLNYKWVMQVSEDTNGNIWAATFSGGINIWDGNEWRYLTTMEGLSSDIAYSILTDANGTIWVGAQNGVDRINYNEKSEIETIRNYNKYDGFVGVENNGSCNYIDKKGNLWFGTINGAMMFSPTKDIVNEKPPIIQLTDIKLFFQNVNWRDEKYSKCMCGVNPWFPLPQDLNLTHDMHHLTFKFEALSYKAPEKVKYKWKLEGLDQDWSPVSDKSEAIYSRIPPGEYTFKIKASNSDGFWTPNPYEYHFKIRPPWFKTWWAMSLAALILALVIYLIMRARIRSIQQKRIELEKLVDEKTKEVREQKFEIEAQNKVLASQKDEITEQAQNLQKSYINLIHLNDIGKVITANLSVENIIDAVYESVNELMDASIFGIGIHQRESNSLVFPRIKEDGSNLDAVEFALEDDSRLAVYCFKEKKDVFIADLQKEYHKYITKIIPVEKSGTPQSVIYLPLKIKNKVTGVITVQSFAKNAYQNYHLSLLQNIAVYASIAVENAQSYRQIERQSKRLQQANSDIKKQKEEIQVKNTELTDLNHEKNHLIGIIAHDLKNPLTSTISITEYLQDKLKQEDKEEDLENVSFMLRALQRMNEMISKILDIGVIESKSINLHLEKTNLKKLIEIVNIHFKYHLEQKQLQLKLDANDTYALVDPNYMTQVYENLVSNAIKFSPKNKNIHIRIWEEGNTVRSLVSDEGPGISKEDQGKLFGKFQRLSTKPTGGEKSTGLGLSIVKKYVEAMKGKVWCESEPGKGANFYIELEKAI</sequence>